<name>A0ABW7YTF2_9ACTN</name>
<dbReference type="Proteomes" id="UP001612741">
    <property type="component" value="Unassembled WGS sequence"/>
</dbReference>
<accession>A0ABW7YTF2</accession>
<comment type="caution">
    <text evidence="1">The sequence shown here is derived from an EMBL/GenBank/DDBJ whole genome shotgun (WGS) entry which is preliminary data.</text>
</comment>
<proteinExistence type="predicted"/>
<protein>
    <submittedName>
        <fullName evidence="1">Uncharacterized protein</fullName>
    </submittedName>
</protein>
<organism evidence="1 2">
    <name type="scientific">Nonomuraea typhae</name>
    <dbReference type="NCBI Taxonomy" id="2603600"/>
    <lineage>
        <taxon>Bacteria</taxon>
        <taxon>Bacillati</taxon>
        <taxon>Actinomycetota</taxon>
        <taxon>Actinomycetes</taxon>
        <taxon>Streptosporangiales</taxon>
        <taxon>Streptosporangiaceae</taxon>
        <taxon>Nonomuraea</taxon>
    </lineage>
</organism>
<dbReference type="RefSeq" id="WP_397082406.1">
    <property type="nucleotide sequence ID" value="NZ_JBITGY010000004.1"/>
</dbReference>
<sequence length="68" mass="7644">MQLRFIVSSSDDGQCPSIYETDRDTFVVQGMGVTTPETIAQARNLLDGEAFVEVPKELVRRIQALPRF</sequence>
<keyword evidence="2" id="KW-1185">Reference proteome</keyword>
<gene>
    <name evidence="1" type="ORF">ACIBG2_17530</name>
</gene>
<reference evidence="1 2" key="1">
    <citation type="submission" date="2024-10" db="EMBL/GenBank/DDBJ databases">
        <title>The Natural Products Discovery Center: Release of the First 8490 Sequenced Strains for Exploring Actinobacteria Biosynthetic Diversity.</title>
        <authorList>
            <person name="Kalkreuter E."/>
            <person name="Kautsar S.A."/>
            <person name="Yang D."/>
            <person name="Bader C.D."/>
            <person name="Teijaro C.N."/>
            <person name="Fluegel L."/>
            <person name="Davis C.M."/>
            <person name="Simpson J.R."/>
            <person name="Lauterbach L."/>
            <person name="Steele A.D."/>
            <person name="Gui C."/>
            <person name="Meng S."/>
            <person name="Li G."/>
            <person name="Viehrig K."/>
            <person name="Ye F."/>
            <person name="Su P."/>
            <person name="Kiefer A.F."/>
            <person name="Nichols A."/>
            <person name="Cepeda A.J."/>
            <person name="Yan W."/>
            <person name="Fan B."/>
            <person name="Jiang Y."/>
            <person name="Adhikari A."/>
            <person name="Zheng C.-J."/>
            <person name="Schuster L."/>
            <person name="Cowan T.M."/>
            <person name="Smanski M.J."/>
            <person name="Chevrette M.G."/>
            <person name="De Carvalho L.P.S."/>
            <person name="Shen B."/>
        </authorList>
    </citation>
    <scope>NUCLEOTIDE SEQUENCE [LARGE SCALE GENOMIC DNA]</scope>
    <source>
        <strain evidence="1 2">NPDC050545</strain>
    </source>
</reference>
<evidence type="ECO:0000313" key="1">
    <source>
        <dbReference type="EMBL" id="MFI6499191.1"/>
    </source>
</evidence>
<dbReference type="EMBL" id="JBITGY010000004">
    <property type="protein sequence ID" value="MFI6499191.1"/>
    <property type="molecule type" value="Genomic_DNA"/>
</dbReference>
<evidence type="ECO:0000313" key="2">
    <source>
        <dbReference type="Proteomes" id="UP001612741"/>
    </source>
</evidence>